<comment type="caution">
    <text evidence="11">The sequence shown here is derived from an EMBL/GenBank/DDBJ whole genome shotgun (WGS) entry which is preliminary data.</text>
</comment>
<dbReference type="GO" id="GO:0006325">
    <property type="term" value="P:chromatin organization"/>
    <property type="evidence" value="ECO:0007669"/>
    <property type="project" value="UniProtKB-KW"/>
</dbReference>
<evidence type="ECO:0000256" key="7">
    <source>
        <dbReference type="ARBA" id="ARBA00023015"/>
    </source>
</evidence>
<dbReference type="AlphaFoldDB" id="A0AAD5RED9"/>
<keyword evidence="6" id="KW-0408">Iron</keyword>
<dbReference type="Gene3D" id="1.20.58.1360">
    <property type="match status" value="1"/>
</dbReference>
<reference evidence="11" key="1">
    <citation type="submission" date="2021-06" db="EMBL/GenBank/DDBJ databases">
        <title>Parelaphostrongylus tenuis whole genome reference sequence.</title>
        <authorList>
            <person name="Garwood T.J."/>
            <person name="Larsen P.A."/>
            <person name="Fountain-Jones N.M."/>
            <person name="Garbe J.R."/>
            <person name="Macchietto M.G."/>
            <person name="Kania S.A."/>
            <person name="Gerhold R.W."/>
            <person name="Richards J.E."/>
            <person name="Wolf T.M."/>
        </authorList>
    </citation>
    <scope>NUCLEOTIDE SEQUENCE</scope>
    <source>
        <strain evidence="11">MNPRO001-30</strain>
        <tissue evidence="11">Meninges</tissue>
    </source>
</reference>
<feature type="domain" description="JmjC" evidence="10">
    <location>
        <begin position="112"/>
        <end position="298"/>
    </location>
</feature>
<accession>A0AAD5RED9</accession>
<evidence type="ECO:0000256" key="2">
    <source>
        <dbReference type="ARBA" id="ARBA00022723"/>
    </source>
</evidence>
<keyword evidence="9" id="KW-0539">Nucleus</keyword>
<keyword evidence="8" id="KW-0804">Transcription</keyword>
<dbReference type="PROSITE" id="PS51184">
    <property type="entry name" value="JMJC"/>
    <property type="match status" value="1"/>
</dbReference>
<keyword evidence="2" id="KW-0479">Metal-binding</keyword>
<evidence type="ECO:0000256" key="4">
    <source>
        <dbReference type="ARBA" id="ARBA00022964"/>
    </source>
</evidence>
<protein>
    <recommendedName>
        <fullName evidence="10">JmjC domain-containing protein</fullName>
    </recommendedName>
</protein>
<evidence type="ECO:0000313" key="11">
    <source>
        <dbReference type="EMBL" id="KAJ1374565.1"/>
    </source>
</evidence>
<dbReference type="InterPro" id="IPR003347">
    <property type="entry name" value="JmjC_dom"/>
</dbReference>
<evidence type="ECO:0000256" key="1">
    <source>
        <dbReference type="ARBA" id="ARBA00004123"/>
    </source>
</evidence>
<dbReference type="PANTHER" id="PTHR23123">
    <property type="entry name" value="PHD/F-BOX CONTAINING PROTEIN"/>
    <property type="match status" value="1"/>
</dbReference>
<keyword evidence="12" id="KW-1185">Reference proteome</keyword>
<dbReference type="SUPFAM" id="SSF51197">
    <property type="entry name" value="Clavaminate synthase-like"/>
    <property type="match status" value="1"/>
</dbReference>
<evidence type="ECO:0000313" key="12">
    <source>
        <dbReference type="Proteomes" id="UP001196413"/>
    </source>
</evidence>
<evidence type="ECO:0000256" key="9">
    <source>
        <dbReference type="ARBA" id="ARBA00023242"/>
    </source>
</evidence>
<organism evidence="11 12">
    <name type="scientific">Parelaphostrongylus tenuis</name>
    <name type="common">Meningeal worm</name>
    <dbReference type="NCBI Taxonomy" id="148309"/>
    <lineage>
        <taxon>Eukaryota</taxon>
        <taxon>Metazoa</taxon>
        <taxon>Ecdysozoa</taxon>
        <taxon>Nematoda</taxon>
        <taxon>Chromadorea</taxon>
        <taxon>Rhabditida</taxon>
        <taxon>Rhabditina</taxon>
        <taxon>Rhabditomorpha</taxon>
        <taxon>Strongyloidea</taxon>
        <taxon>Metastrongylidae</taxon>
        <taxon>Parelaphostrongylus</taxon>
    </lineage>
</organism>
<dbReference type="InterPro" id="IPR050690">
    <property type="entry name" value="JHDM1_Histone_Demethylase"/>
</dbReference>
<dbReference type="Pfam" id="PF02373">
    <property type="entry name" value="JmjC"/>
    <property type="match status" value="1"/>
</dbReference>
<comment type="subcellular location">
    <subcellularLocation>
        <location evidence="1">Nucleus</location>
    </subcellularLocation>
</comment>
<dbReference type="GO" id="GO:0051213">
    <property type="term" value="F:dioxygenase activity"/>
    <property type="evidence" value="ECO:0007669"/>
    <property type="project" value="UniProtKB-KW"/>
</dbReference>
<dbReference type="Pfam" id="PF17811">
    <property type="entry name" value="JHD"/>
    <property type="match status" value="1"/>
</dbReference>
<gene>
    <name evidence="11" type="ORF">KIN20_037273</name>
</gene>
<dbReference type="InterPro" id="IPR041070">
    <property type="entry name" value="JHD"/>
</dbReference>
<keyword evidence="5" id="KW-0560">Oxidoreductase</keyword>
<dbReference type="EMBL" id="JAHQIW010007468">
    <property type="protein sequence ID" value="KAJ1374565.1"/>
    <property type="molecule type" value="Genomic_DNA"/>
</dbReference>
<proteinExistence type="predicted"/>
<dbReference type="SMART" id="SM00558">
    <property type="entry name" value="JmjC"/>
    <property type="match status" value="1"/>
</dbReference>
<evidence type="ECO:0000256" key="6">
    <source>
        <dbReference type="ARBA" id="ARBA00023004"/>
    </source>
</evidence>
<evidence type="ECO:0000256" key="5">
    <source>
        <dbReference type="ARBA" id="ARBA00023002"/>
    </source>
</evidence>
<dbReference type="GO" id="GO:0046872">
    <property type="term" value="F:metal ion binding"/>
    <property type="evidence" value="ECO:0007669"/>
    <property type="project" value="UniProtKB-KW"/>
</dbReference>
<keyword evidence="7" id="KW-0805">Transcription regulation</keyword>
<evidence type="ECO:0000256" key="8">
    <source>
        <dbReference type="ARBA" id="ARBA00023163"/>
    </source>
</evidence>
<keyword evidence="4" id="KW-0223">Dioxygenase</keyword>
<dbReference type="Gene3D" id="2.60.120.650">
    <property type="entry name" value="Cupin"/>
    <property type="match status" value="1"/>
</dbReference>
<dbReference type="GO" id="GO:0005634">
    <property type="term" value="C:nucleus"/>
    <property type="evidence" value="ECO:0007669"/>
    <property type="project" value="UniProtKB-SubCell"/>
</dbReference>
<dbReference type="Proteomes" id="UP001196413">
    <property type="component" value="Unassembled WGS sequence"/>
</dbReference>
<evidence type="ECO:0000256" key="3">
    <source>
        <dbReference type="ARBA" id="ARBA00022853"/>
    </source>
</evidence>
<evidence type="ECO:0000259" key="10">
    <source>
        <dbReference type="PROSITE" id="PS51184"/>
    </source>
</evidence>
<sequence>MCEYRFRFFHSCHDQAIVFEDGFEFMECFKRKEEWRKVYLIKITRGLEMRMPDKGDNFGLHSIVELFGRDYKVDTIDVYRQVTHSMSIGAFYDKITAKERPRLYNILSLEFSQNEVMRKLVSPPILVLELSFVHKLWPDRNDLINWDPELDYLPSSMKVRHIVEVLEEHRRNKPEVALFCLCGMAGSYTDFHIDFGGSSVWYHIYQGRKIFYIVEPTAVYLDLFEKYQRSESKTEVFFGDLLPPGALRRVVIEEGQTLMVPSGWIHAVYTPVDSLVFGGNFLHALNTRMQLKVYEMEQRLKKEIGTEDRFLFPNFELVHWYAARSFILEQLREANDEGNRADQYIMDAAVALLPRLKEWMRRDKEEKSDVPLSFGDVVTKLQKEINKQEVEFSIDSFRQRYGEVICWLHRFAHLQKNLLNYVYHQQTATFETLSDVQNFDVRRDSYPHFTLSWGAYLTRWKPCGPY</sequence>
<keyword evidence="3" id="KW-0156">Chromatin regulator</keyword>
<name>A0AAD5RED9_PARTN</name>